<keyword evidence="1" id="KW-0812">Transmembrane</keyword>
<protein>
    <submittedName>
        <fullName evidence="3">DUF4405 domain-containing protein</fullName>
    </submittedName>
</protein>
<reference evidence="4" key="1">
    <citation type="journal article" date="2019" name="Int. J. Syst. Evol. Microbiol.">
        <title>The Global Catalogue of Microorganisms (GCM) 10K type strain sequencing project: providing services to taxonomists for standard genome sequencing and annotation.</title>
        <authorList>
            <consortium name="The Broad Institute Genomics Platform"/>
            <consortium name="The Broad Institute Genome Sequencing Center for Infectious Disease"/>
            <person name="Wu L."/>
            <person name="Ma J."/>
        </authorList>
    </citation>
    <scope>NUCLEOTIDE SEQUENCE [LARGE SCALE GENOMIC DNA]</scope>
    <source>
        <strain evidence="4">CGMCC 1.10992</strain>
    </source>
</reference>
<keyword evidence="1" id="KW-1133">Transmembrane helix</keyword>
<feature type="transmembrane region" description="Helical" evidence="1">
    <location>
        <begin position="53"/>
        <end position="73"/>
    </location>
</feature>
<gene>
    <name evidence="3" type="ORF">ACFSJ3_11015</name>
</gene>
<accession>A0ABW4XLQ2</accession>
<dbReference type="Proteomes" id="UP001597380">
    <property type="component" value="Unassembled WGS sequence"/>
</dbReference>
<evidence type="ECO:0000313" key="4">
    <source>
        <dbReference type="Proteomes" id="UP001597380"/>
    </source>
</evidence>
<feature type="transmembrane region" description="Helical" evidence="1">
    <location>
        <begin position="12"/>
        <end position="33"/>
    </location>
</feature>
<name>A0ABW4XLQ2_9GAMM</name>
<evidence type="ECO:0000256" key="1">
    <source>
        <dbReference type="SAM" id="Phobius"/>
    </source>
</evidence>
<keyword evidence="1" id="KW-0472">Membrane</keyword>
<evidence type="ECO:0000313" key="3">
    <source>
        <dbReference type="EMBL" id="MFD2096517.1"/>
    </source>
</evidence>
<evidence type="ECO:0000259" key="2">
    <source>
        <dbReference type="Pfam" id="PF14358"/>
    </source>
</evidence>
<dbReference type="InterPro" id="IPR025517">
    <property type="entry name" value="DUF4405"/>
</dbReference>
<feature type="domain" description="Flavinylation-associated cytochrome" evidence="2">
    <location>
        <begin position="10"/>
        <end position="72"/>
    </location>
</feature>
<comment type="caution">
    <text evidence="3">The sequence shown here is derived from an EMBL/GenBank/DDBJ whole genome shotgun (WGS) entry which is preliminary data.</text>
</comment>
<keyword evidence="4" id="KW-1185">Reference proteome</keyword>
<dbReference type="Pfam" id="PF14358">
    <property type="entry name" value="DUF4405"/>
    <property type="match status" value="1"/>
</dbReference>
<organism evidence="3 4">
    <name type="scientific">Corallincola platygyrae</name>
    <dbReference type="NCBI Taxonomy" id="1193278"/>
    <lineage>
        <taxon>Bacteria</taxon>
        <taxon>Pseudomonadati</taxon>
        <taxon>Pseudomonadota</taxon>
        <taxon>Gammaproteobacteria</taxon>
        <taxon>Alteromonadales</taxon>
        <taxon>Psychromonadaceae</taxon>
        <taxon>Corallincola</taxon>
    </lineage>
</organism>
<dbReference type="RefSeq" id="WP_345339098.1">
    <property type="nucleotide sequence ID" value="NZ_BAABLI010000008.1"/>
</dbReference>
<sequence>MNLNCWRPYTAVTMMMALLIVSATGLLLFLAPHGPEGRGWMLWGLSKHTYKDIHLYLGFLAFALMLFHGYLNLKPLSHYMGNKTGAGRSWYKHPLLWGIAIVIILAGLAVLL</sequence>
<feature type="transmembrane region" description="Helical" evidence="1">
    <location>
        <begin position="94"/>
        <end position="111"/>
    </location>
</feature>
<proteinExistence type="predicted"/>
<dbReference type="EMBL" id="JBHUHT010000012">
    <property type="protein sequence ID" value="MFD2096517.1"/>
    <property type="molecule type" value="Genomic_DNA"/>
</dbReference>